<dbReference type="Pfam" id="PF00580">
    <property type="entry name" value="UvrD-helicase"/>
    <property type="match status" value="1"/>
</dbReference>
<dbReference type="InterPro" id="IPR000212">
    <property type="entry name" value="DNA_helicase_UvrD/REP"/>
</dbReference>
<dbReference type="CDD" id="cd22352">
    <property type="entry name" value="RecB_C-like"/>
    <property type="match status" value="1"/>
</dbReference>
<organism evidence="19 20">
    <name type="scientific">Gallibacterium anatis</name>
    <dbReference type="NCBI Taxonomy" id="750"/>
    <lineage>
        <taxon>Bacteria</taxon>
        <taxon>Pseudomonadati</taxon>
        <taxon>Pseudomonadota</taxon>
        <taxon>Gammaproteobacteria</taxon>
        <taxon>Pasteurellales</taxon>
        <taxon>Pasteurellaceae</taxon>
        <taxon>Gallibacterium</taxon>
    </lineage>
</organism>
<dbReference type="Pfam" id="PF12705">
    <property type="entry name" value="PDDEXK_1"/>
    <property type="match status" value="1"/>
</dbReference>
<dbReference type="InterPro" id="IPR011604">
    <property type="entry name" value="PDDEXK-like_dom_sf"/>
</dbReference>
<evidence type="ECO:0000259" key="17">
    <source>
        <dbReference type="PROSITE" id="PS51198"/>
    </source>
</evidence>
<keyword evidence="9 15" id="KW-0460">Magnesium</keyword>
<evidence type="ECO:0000256" key="4">
    <source>
        <dbReference type="ARBA" id="ARBA00022763"/>
    </source>
</evidence>
<keyword evidence="6 15" id="KW-0347">Helicase</keyword>
<dbReference type="RefSeq" id="WP_018346045.1">
    <property type="nucleotide sequence ID" value="NZ_JTJN01000033.1"/>
</dbReference>
<dbReference type="EC" id="5.6.2.4" evidence="15"/>
<evidence type="ECO:0000256" key="2">
    <source>
        <dbReference type="ARBA" id="ARBA00022723"/>
    </source>
</evidence>
<dbReference type="Gene3D" id="1.10.486.10">
    <property type="entry name" value="PCRA, domain 4"/>
    <property type="match status" value="1"/>
</dbReference>
<keyword evidence="2 15" id="KW-0479">Metal-binding</keyword>
<feature type="region of interest" description="DNA-binding and helicase activity, interacts with RecC" evidence="15">
    <location>
        <begin position="1"/>
        <end position="870"/>
    </location>
</feature>
<dbReference type="SUPFAM" id="SSF52980">
    <property type="entry name" value="Restriction endonuclease-like"/>
    <property type="match status" value="1"/>
</dbReference>
<accession>A0A377H5A9</accession>
<name>A0A377H5A9_9PAST</name>
<keyword evidence="1 15" id="KW-0540">Nuclease</keyword>
<sequence length="1200" mass="139375">MNTPLNVITLPLAQNNIIEASAGTGKTYTMVTLYLRLLLQAGENNFPTPLDIEQILVVTFTRDATRELRQRIRERTQSWLKLLESYQQNRDKSEIKDNELLALLPYLEDHLALAIQRLSFACEYIDKAAIFTIHGFCQRILRQYAFDSGLGFKFELSEQNQEQLRQVNYQLWRDKFYSISAEQAQIVRQVFVSPDKLFKQNERLLTGELPKVKQALPFTDISAGLDYYQQQLQQFQRLEQQYLAEFIDWFKQYEANLNQQRSKSKKFTDYFDAVISATTTIEQRIALAEKLLPIYFKKNKEVELPTFVVEMEHFLQQFLQNDFCQKMHYLYVAELRQRIFDYQDSHNEKQFDDLLRMLRDVLQKPSAHQLIALIRQQYPFAMIDEFQDTDPVQLAIFSKIYLQAATNETTTGFTVIGDPKQAIYRFRGADIFTYLSIKDSSEQHQAIEHIYTLQRNYRSSAKLIESINNLFLNAKNPFYLDEIEFIPVEAAQQTSAFYIQGQAQKAWQLLQLAQDENKSVTMEIMAQAFASHLQQLLTASQQGNAYFCADGQEEQAVSAKDIAILVRNGKESDIIRRALTQKGIASVYLSERSNVFTSVAAKDLYRILRACLTPFNERAVLAAVGCTLWGLTADQIYQLKQNETEWAALIERLLHYQTVWQTQGVLPMLYQLFQAEQIPLRLQQFDFSERYLVDLLHLSELLQQAMNQQQNEEALLNWFELQLSGNSDNEENRLRLEREQNVVSIITIHKSKGLEYPLVCLPFILNSASNRKETFGFYHDEQKQLVWDLHHQQTEKVEQEAKAEEMRLLYVALTRAKYQLIVGVPATFNAINNKSRKWDSKKLTALDYLLLGGQQHAAEQKEVSYTTLLTKTLADNYEIQVITEADEINCPMQSATPSKLSAQQFHQNIEKNWRVTSFSALQAKLQALYGEHLSDNAQDYSDNAIEIDDEETALSVMPLSIYPPHFTPFDLPKGAGVGSVLHAFLEKLDFTQPLKTPSLQTLCQYLGLDEQWLEPLRIWFSNILQQPLPEMGCLANVASADKLTEMQFYLKLGNLFNQQQFNQILRQYHPLYDQQHPVQIEEIQGVIRGFVDLVVRQNGKYYLIDYKSNFLGDGIEYYQPEKLAKAISSQRYDLQYLIYSLALHRYLKWRDPNYRYETDFGGVFYLFLRGMAVQNNAQTGVYFTKPSVELIEKLDQLWGE</sequence>
<dbReference type="Proteomes" id="UP000254232">
    <property type="component" value="Unassembled WGS sequence"/>
</dbReference>
<dbReference type="InterPro" id="IPR014016">
    <property type="entry name" value="UvrD-like_ATP-bd"/>
</dbReference>
<evidence type="ECO:0000256" key="14">
    <source>
        <dbReference type="ARBA" id="ARBA00048988"/>
    </source>
</evidence>
<dbReference type="Gene3D" id="3.40.50.300">
    <property type="entry name" value="P-loop containing nucleotide triphosphate hydrolases"/>
    <property type="match status" value="2"/>
</dbReference>
<feature type="binding site" evidence="16">
    <location>
        <begin position="20"/>
        <end position="27"/>
    </location>
    <ligand>
        <name>ATP</name>
        <dbReference type="ChEBI" id="CHEBI:30616"/>
    </ligand>
</feature>
<keyword evidence="5 15" id="KW-0378">Hydrolase</keyword>
<dbReference type="GO" id="GO:0000287">
    <property type="term" value="F:magnesium ion binding"/>
    <property type="evidence" value="ECO:0007669"/>
    <property type="project" value="UniProtKB-UniRule"/>
</dbReference>
<evidence type="ECO:0000256" key="13">
    <source>
        <dbReference type="ARBA" id="ARBA00034617"/>
    </source>
</evidence>
<gene>
    <name evidence="15 19" type="primary">recB</name>
    <name evidence="19" type="ORF">NCTC11413_00883</name>
</gene>
<dbReference type="GO" id="GO:0016887">
    <property type="term" value="F:ATP hydrolysis activity"/>
    <property type="evidence" value="ECO:0007669"/>
    <property type="project" value="RHEA"/>
</dbReference>
<evidence type="ECO:0000256" key="11">
    <source>
        <dbReference type="ARBA" id="ARBA00023204"/>
    </source>
</evidence>
<evidence type="ECO:0000256" key="7">
    <source>
        <dbReference type="ARBA" id="ARBA00022839"/>
    </source>
</evidence>
<keyword evidence="4 15" id="KW-0227">DNA damage</keyword>
<evidence type="ECO:0000256" key="6">
    <source>
        <dbReference type="ARBA" id="ARBA00022806"/>
    </source>
</evidence>
<evidence type="ECO:0000256" key="15">
    <source>
        <dbReference type="HAMAP-Rule" id="MF_01485"/>
    </source>
</evidence>
<dbReference type="InterPro" id="IPR011335">
    <property type="entry name" value="Restrct_endonuc-II-like"/>
</dbReference>
<evidence type="ECO:0000256" key="12">
    <source>
        <dbReference type="ARBA" id="ARBA00023235"/>
    </source>
</evidence>
<feature type="binding site" evidence="15">
    <location>
        <position position="1092"/>
    </location>
    <ligand>
        <name>Mg(2+)</name>
        <dbReference type="ChEBI" id="CHEBI:18420"/>
    </ligand>
</feature>
<dbReference type="HAMAP" id="MF_01485">
    <property type="entry name" value="RecB"/>
    <property type="match status" value="1"/>
</dbReference>
<dbReference type="PANTHER" id="PTHR11070">
    <property type="entry name" value="UVRD / RECB / PCRA DNA HELICASE FAMILY MEMBER"/>
    <property type="match status" value="1"/>
</dbReference>
<comment type="subunit">
    <text evidence="15">Heterotrimer of RecB, RecC and RecD. All subunits contribute to DNA-binding. Interacts with RecA.</text>
</comment>
<dbReference type="Pfam" id="PF13361">
    <property type="entry name" value="UvrD_C"/>
    <property type="match status" value="1"/>
</dbReference>
<evidence type="ECO:0000256" key="10">
    <source>
        <dbReference type="ARBA" id="ARBA00023125"/>
    </source>
</evidence>
<dbReference type="SUPFAM" id="SSF52540">
    <property type="entry name" value="P-loop containing nucleoside triphosphate hydrolases"/>
    <property type="match status" value="1"/>
</dbReference>
<reference evidence="19 20" key="1">
    <citation type="submission" date="2018-06" db="EMBL/GenBank/DDBJ databases">
        <authorList>
            <consortium name="Pathogen Informatics"/>
            <person name="Doyle S."/>
        </authorList>
    </citation>
    <scope>NUCLEOTIDE SEQUENCE [LARGE SCALE GENOMIC DNA]</scope>
    <source>
        <strain evidence="19 20">NCTC11413</strain>
    </source>
</reference>
<proteinExistence type="inferred from homology"/>
<dbReference type="AlphaFoldDB" id="A0A377H5A9"/>
<dbReference type="PROSITE" id="PS51217">
    <property type="entry name" value="UVRD_HELICASE_CTER"/>
    <property type="match status" value="1"/>
</dbReference>
<dbReference type="InterPro" id="IPR004586">
    <property type="entry name" value="RecB"/>
</dbReference>
<feature type="domain" description="UvrD-like helicase C-terminal" evidence="18">
    <location>
        <begin position="461"/>
        <end position="753"/>
    </location>
</feature>
<dbReference type="InterPro" id="IPR027417">
    <property type="entry name" value="P-loop_NTPase"/>
</dbReference>
<evidence type="ECO:0000256" key="1">
    <source>
        <dbReference type="ARBA" id="ARBA00022722"/>
    </source>
</evidence>
<evidence type="ECO:0000256" key="9">
    <source>
        <dbReference type="ARBA" id="ARBA00022842"/>
    </source>
</evidence>
<comment type="catalytic activity">
    <reaction evidence="13 15">
        <text>Couples ATP hydrolysis with the unwinding of duplex DNA by translocating in the 3'-5' direction.</text>
        <dbReference type="EC" id="5.6.2.4"/>
    </reaction>
</comment>
<evidence type="ECO:0000256" key="8">
    <source>
        <dbReference type="ARBA" id="ARBA00022840"/>
    </source>
</evidence>
<evidence type="ECO:0000256" key="3">
    <source>
        <dbReference type="ARBA" id="ARBA00022741"/>
    </source>
</evidence>
<evidence type="ECO:0000259" key="18">
    <source>
        <dbReference type="PROSITE" id="PS51217"/>
    </source>
</evidence>
<dbReference type="PANTHER" id="PTHR11070:SF23">
    <property type="entry name" value="RECBCD ENZYME SUBUNIT RECB"/>
    <property type="match status" value="1"/>
</dbReference>
<comment type="miscellaneous">
    <text evidence="15">In the RecBCD complex, RecB has a slow 3'-5' helicase, an exonuclease activity and loads RecA onto ssDNA, RecD has a fast 5'-3' helicase activity, while RecC stimulates the ATPase and processivity of the RecB helicase and contributes to recognition of the Chi site.</text>
</comment>
<comment type="domain">
    <text evidence="15">The C-terminal domain has nuclease activity and interacts with RecD. It interacts with RecA, facilitating its loading onto ssDNA.</text>
</comment>
<comment type="cofactor">
    <cofactor evidence="15">
        <name>Mg(2+)</name>
        <dbReference type="ChEBI" id="CHEBI:18420"/>
    </cofactor>
    <text evidence="15">Binds 1 Mg(2+) ion per subunit.</text>
</comment>
<keyword evidence="10 15" id="KW-0238">DNA-binding</keyword>
<keyword evidence="8 15" id="KW-0067">ATP-binding</keyword>
<dbReference type="NCBIfam" id="TIGR00609">
    <property type="entry name" value="recB"/>
    <property type="match status" value="1"/>
</dbReference>
<dbReference type="InterPro" id="IPR014017">
    <property type="entry name" value="DNA_helicase_UvrD-like_C"/>
</dbReference>
<dbReference type="Gene3D" id="3.90.320.10">
    <property type="match status" value="1"/>
</dbReference>
<dbReference type="GeneID" id="77262997"/>
<evidence type="ECO:0000313" key="19">
    <source>
        <dbReference type="EMBL" id="STO37765.1"/>
    </source>
</evidence>
<feature type="binding site" evidence="15">
    <location>
        <position position="982"/>
    </location>
    <ligand>
        <name>Mg(2+)</name>
        <dbReference type="ChEBI" id="CHEBI:18420"/>
    </ligand>
</feature>
<dbReference type="Gene3D" id="1.10.3170.10">
    <property type="entry name" value="Recbcd, chain B, domain 2"/>
    <property type="match status" value="1"/>
</dbReference>
<keyword evidence="3 15" id="KW-0547">Nucleotide-binding</keyword>
<dbReference type="GO" id="GO:0008854">
    <property type="term" value="F:exodeoxyribonuclease V activity"/>
    <property type="evidence" value="ECO:0007669"/>
    <property type="project" value="UniProtKB-EC"/>
</dbReference>
<dbReference type="GO" id="GO:0009338">
    <property type="term" value="C:exodeoxyribonuclease V complex"/>
    <property type="evidence" value="ECO:0007669"/>
    <property type="project" value="TreeGrafter"/>
</dbReference>
<dbReference type="PROSITE" id="PS51198">
    <property type="entry name" value="UVRD_HELICASE_ATP_BIND"/>
    <property type="match status" value="1"/>
</dbReference>
<dbReference type="GO" id="GO:0043138">
    <property type="term" value="F:3'-5' DNA helicase activity"/>
    <property type="evidence" value="ECO:0007669"/>
    <property type="project" value="UniProtKB-UniRule"/>
</dbReference>
<dbReference type="GO" id="GO:0000724">
    <property type="term" value="P:double-strand break repair via homologous recombination"/>
    <property type="evidence" value="ECO:0007669"/>
    <property type="project" value="UniProtKB-UniRule"/>
</dbReference>
<feature type="binding site" evidence="15">
    <location>
        <position position="1105"/>
    </location>
    <ligand>
        <name>Mg(2+)</name>
        <dbReference type="ChEBI" id="CHEBI:18420"/>
    </ligand>
</feature>
<comment type="similarity">
    <text evidence="15">Belongs to the helicase family. UvrD subfamily.</text>
</comment>
<evidence type="ECO:0000313" key="20">
    <source>
        <dbReference type="Proteomes" id="UP000254232"/>
    </source>
</evidence>
<dbReference type="InterPro" id="IPR038726">
    <property type="entry name" value="PDDEXK_AddAB-type"/>
</dbReference>
<feature type="active site" description="For nuclease activity" evidence="15">
    <location>
        <position position="1105"/>
    </location>
</feature>
<protein>
    <recommendedName>
        <fullName evidence="15">RecBCD enzyme subunit RecB</fullName>
        <ecNumber evidence="15">3.1.11.5</ecNumber>
        <ecNumber evidence="15">5.6.2.4</ecNumber>
    </recommendedName>
    <alternativeName>
        <fullName evidence="15">DNA 3'-5' helicase subunit RecB</fullName>
    </alternativeName>
    <alternativeName>
        <fullName evidence="15">Exonuclease V subunit RecB</fullName>
        <shortName evidence="15">ExoV subunit RecB</shortName>
    </alternativeName>
    <alternativeName>
        <fullName evidence="15">Helicase/nuclease RecBCD subunit RecB</fullName>
    </alternativeName>
</protein>
<dbReference type="GO" id="GO:0005524">
    <property type="term" value="F:ATP binding"/>
    <property type="evidence" value="ECO:0007669"/>
    <property type="project" value="UniProtKB-UniRule"/>
</dbReference>
<keyword evidence="12 15" id="KW-0413">Isomerase</keyword>
<keyword evidence="7 15" id="KW-0269">Exonuclease</keyword>
<comment type="domain">
    <text evidence="15">The N-terminal DNA-binding domain is a ssDNA-dependent ATPase and has ATP-dependent 3'-5' helicase function. This domain interacts with RecC.</text>
</comment>
<comment type="function">
    <text evidence="15">A helicase/nuclease that prepares dsDNA breaks (DSB) for recombinational DNA repair. Binds to DSBs and unwinds DNA via a highly rapid and processive ATP-dependent bidirectional helicase activity. Unwinds dsDNA until it encounters a Chi (crossover hotspot instigator) sequence from the 3' direction. Cuts ssDNA a few nucleotides 3' to the Chi site. The properties and activities of the enzyme are changed at Chi. The Chi-altered holoenzyme produces a long 3'-ssDNA overhang and facilitates RecA-binding to the ssDNA for homologous DNA recombination and repair. Holoenzyme degrades any linearized DNA that is unable to undergo homologous recombination. In the holoenzyme this subunit contributes ATPase, 3'-5' helicase, exonuclease activity and loads RecA onto ssDNA.</text>
</comment>
<comment type="catalytic activity">
    <reaction evidence="15">
        <text>Exonucleolytic cleavage (in the presence of ATP) in either 5'- to 3'- or 3'- to 5'-direction to yield 5'-phosphooligonucleotides.</text>
        <dbReference type="EC" id="3.1.11.5"/>
    </reaction>
</comment>
<evidence type="ECO:0000256" key="5">
    <source>
        <dbReference type="ARBA" id="ARBA00022801"/>
    </source>
</evidence>
<comment type="catalytic activity">
    <reaction evidence="14 15">
        <text>ATP + H2O = ADP + phosphate + H(+)</text>
        <dbReference type="Rhea" id="RHEA:13065"/>
        <dbReference type="ChEBI" id="CHEBI:15377"/>
        <dbReference type="ChEBI" id="CHEBI:15378"/>
        <dbReference type="ChEBI" id="CHEBI:30616"/>
        <dbReference type="ChEBI" id="CHEBI:43474"/>
        <dbReference type="ChEBI" id="CHEBI:456216"/>
        <dbReference type="EC" id="5.6.2.4"/>
    </reaction>
</comment>
<dbReference type="EMBL" id="UGGZ01000001">
    <property type="protein sequence ID" value="STO37765.1"/>
    <property type="molecule type" value="Genomic_DNA"/>
</dbReference>
<feature type="region of interest" description="Nuclease activity, interacts with RecD and RecA" evidence="15">
    <location>
        <begin position="912"/>
        <end position="1200"/>
    </location>
</feature>
<feature type="domain" description="UvrD-like helicase ATP-binding" evidence="17">
    <location>
        <begin position="1"/>
        <end position="460"/>
    </location>
</feature>
<keyword evidence="11 15" id="KW-0234">DNA repair</keyword>
<evidence type="ECO:0000256" key="16">
    <source>
        <dbReference type="PROSITE-ProRule" id="PRU00560"/>
    </source>
</evidence>
<dbReference type="GO" id="GO:0003677">
    <property type="term" value="F:DNA binding"/>
    <property type="evidence" value="ECO:0007669"/>
    <property type="project" value="UniProtKB-UniRule"/>
</dbReference>
<dbReference type="GO" id="GO:0005829">
    <property type="term" value="C:cytosol"/>
    <property type="evidence" value="ECO:0007669"/>
    <property type="project" value="TreeGrafter"/>
</dbReference>
<dbReference type="EC" id="3.1.11.5" evidence="15"/>